<evidence type="ECO:0000259" key="4">
    <source>
        <dbReference type="SMART" id="SM00822"/>
    </source>
</evidence>
<evidence type="ECO:0000313" key="6">
    <source>
        <dbReference type="Proteomes" id="UP000550729"/>
    </source>
</evidence>
<comment type="caution">
    <text evidence="5">The sequence shown here is derived from an EMBL/GenBank/DDBJ whole genome shotgun (WGS) entry which is preliminary data.</text>
</comment>
<evidence type="ECO:0000313" key="5">
    <source>
        <dbReference type="EMBL" id="NMO01424.1"/>
    </source>
</evidence>
<evidence type="ECO:0000256" key="2">
    <source>
        <dbReference type="ARBA" id="ARBA00023002"/>
    </source>
</evidence>
<dbReference type="GO" id="GO:0016491">
    <property type="term" value="F:oxidoreductase activity"/>
    <property type="evidence" value="ECO:0007669"/>
    <property type="project" value="UniProtKB-KW"/>
</dbReference>
<dbReference type="InterPro" id="IPR036291">
    <property type="entry name" value="NAD(P)-bd_dom_sf"/>
</dbReference>
<feature type="domain" description="Ketoreductase" evidence="4">
    <location>
        <begin position="12"/>
        <end position="210"/>
    </location>
</feature>
<dbReference type="InterPro" id="IPR002347">
    <property type="entry name" value="SDR_fam"/>
</dbReference>
<evidence type="ECO:0000256" key="3">
    <source>
        <dbReference type="RuleBase" id="RU000363"/>
    </source>
</evidence>
<proteinExistence type="inferred from homology"/>
<name>A0A848KR15_9ACTN</name>
<dbReference type="PRINTS" id="PR00081">
    <property type="entry name" value="GDHRDH"/>
</dbReference>
<dbReference type="SMART" id="SM00822">
    <property type="entry name" value="PKS_KR"/>
    <property type="match status" value="1"/>
</dbReference>
<sequence>MTGAAPGPLAGSAVVVTGSTRGLGRAFVQALAAAGAAVVVNGTSQESTDLVVAEIRQTGATATGFAGSVADHGFCRELIEGCVSTFGRVDMLVNNAGITRDRSFAKMTAAEFDEVVAVHLRGTFSCSSAAAQAMRTAGTGGRILNITSGSGLFGMFGQANYAAAKAGIVGLTRVMDAELHRHGIAVNCLAPVAATDMTGIFDADGGVTHSQQFPSPESVAPVVVHLARASIDVHGQCLSFDGTDLSVWSHPRATATWSRESGWQQVDFDNLPIVEALQFPNPDRWGSGAGKG</sequence>
<dbReference type="Gene3D" id="3.40.50.720">
    <property type="entry name" value="NAD(P)-binding Rossmann-like Domain"/>
    <property type="match status" value="1"/>
</dbReference>
<dbReference type="PANTHER" id="PTHR45024:SF2">
    <property type="entry name" value="SCP2 DOMAIN-CONTAINING PROTEIN"/>
    <property type="match status" value="1"/>
</dbReference>
<gene>
    <name evidence="5" type="ORF">HH308_09370</name>
</gene>
<keyword evidence="6" id="KW-1185">Reference proteome</keyword>
<evidence type="ECO:0000256" key="1">
    <source>
        <dbReference type="ARBA" id="ARBA00006484"/>
    </source>
</evidence>
<dbReference type="AlphaFoldDB" id="A0A848KR15"/>
<protein>
    <submittedName>
        <fullName evidence="5">SDR family NAD(P)-dependent oxidoreductase</fullName>
    </submittedName>
</protein>
<accession>A0A848KR15</accession>
<dbReference type="EMBL" id="JABBNB010000008">
    <property type="protein sequence ID" value="NMO01424.1"/>
    <property type="molecule type" value="Genomic_DNA"/>
</dbReference>
<dbReference type="Pfam" id="PF00106">
    <property type="entry name" value="adh_short"/>
    <property type="match status" value="1"/>
</dbReference>
<dbReference type="Proteomes" id="UP000550729">
    <property type="component" value="Unassembled WGS sequence"/>
</dbReference>
<dbReference type="InterPro" id="IPR051687">
    <property type="entry name" value="Peroxisomal_Beta-Oxidation"/>
</dbReference>
<comment type="similarity">
    <text evidence="1 3">Belongs to the short-chain dehydrogenases/reductases (SDR) family.</text>
</comment>
<dbReference type="InterPro" id="IPR057326">
    <property type="entry name" value="KR_dom"/>
</dbReference>
<dbReference type="PRINTS" id="PR00080">
    <property type="entry name" value="SDRFAMILY"/>
</dbReference>
<dbReference type="RefSeq" id="WP_170193936.1">
    <property type="nucleotide sequence ID" value="NZ_JABBNB010000008.1"/>
</dbReference>
<dbReference type="SUPFAM" id="SSF51735">
    <property type="entry name" value="NAD(P)-binding Rossmann-fold domains"/>
    <property type="match status" value="1"/>
</dbReference>
<reference evidence="5 6" key="1">
    <citation type="submission" date="2020-04" db="EMBL/GenBank/DDBJ databases">
        <title>Gordonia sp. nov. TBRC 11910.</title>
        <authorList>
            <person name="Suriyachadkun C."/>
        </authorList>
    </citation>
    <scope>NUCLEOTIDE SEQUENCE [LARGE SCALE GENOMIC DNA]</scope>
    <source>
        <strain evidence="5 6">TBRC 11910</strain>
    </source>
</reference>
<organism evidence="5 6">
    <name type="scientific">Gordonia asplenii</name>
    <dbReference type="NCBI Taxonomy" id="2725283"/>
    <lineage>
        <taxon>Bacteria</taxon>
        <taxon>Bacillati</taxon>
        <taxon>Actinomycetota</taxon>
        <taxon>Actinomycetes</taxon>
        <taxon>Mycobacteriales</taxon>
        <taxon>Gordoniaceae</taxon>
        <taxon>Gordonia</taxon>
    </lineage>
</organism>
<keyword evidence="2" id="KW-0560">Oxidoreductase</keyword>
<dbReference type="PANTHER" id="PTHR45024">
    <property type="entry name" value="DEHYDROGENASES, SHORT CHAIN"/>
    <property type="match status" value="1"/>
</dbReference>